<dbReference type="CDD" id="cd00146">
    <property type="entry name" value="PKD"/>
    <property type="match status" value="5"/>
</dbReference>
<comment type="caution">
    <text evidence="4">The sequence shown here is derived from an EMBL/GenBank/DDBJ whole genome shotgun (WGS) entry which is preliminary data.</text>
</comment>
<organism evidence="4 5">
    <name type="scientific">Tenacibaculum vairaonense</name>
    <dbReference type="NCBI Taxonomy" id="3137860"/>
    <lineage>
        <taxon>Bacteria</taxon>
        <taxon>Pseudomonadati</taxon>
        <taxon>Bacteroidota</taxon>
        <taxon>Flavobacteriia</taxon>
        <taxon>Flavobacteriales</taxon>
        <taxon>Flavobacteriaceae</taxon>
        <taxon>Tenacibaculum</taxon>
    </lineage>
</organism>
<dbReference type="InterPro" id="IPR026444">
    <property type="entry name" value="Secre_tail"/>
</dbReference>
<feature type="domain" description="PKD" evidence="3">
    <location>
        <begin position="1198"/>
        <end position="1235"/>
    </location>
</feature>
<evidence type="ECO:0000256" key="2">
    <source>
        <dbReference type="SAM" id="SignalP"/>
    </source>
</evidence>
<gene>
    <name evidence="4" type="ORF">T190115A13A_100149</name>
</gene>
<dbReference type="NCBIfam" id="TIGR04183">
    <property type="entry name" value="Por_Secre_tail"/>
    <property type="match status" value="1"/>
</dbReference>
<dbReference type="Gene3D" id="2.60.40.10">
    <property type="entry name" value="Immunoglobulins"/>
    <property type="match status" value="2"/>
</dbReference>
<dbReference type="SUPFAM" id="SSF49299">
    <property type="entry name" value="PKD domain"/>
    <property type="match status" value="5"/>
</dbReference>
<feature type="domain" description="PKD" evidence="3">
    <location>
        <begin position="640"/>
        <end position="676"/>
    </location>
</feature>
<dbReference type="Pfam" id="PF03382">
    <property type="entry name" value="DUF285"/>
    <property type="match status" value="12"/>
</dbReference>
<feature type="domain" description="PKD" evidence="3">
    <location>
        <begin position="961"/>
        <end position="1000"/>
    </location>
</feature>
<dbReference type="InterPro" id="IPR000601">
    <property type="entry name" value="PKD_dom"/>
</dbReference>
<evidence type="ECO:0000256" key="1">
    <source>
        <dbReference type="ARBA" id="ARBA00022729"/>
    </source>
</evidence>
<dbReference type="RefSeq" id="WP_348736556.1">
    <property type="nucleotide sequence ID" value="NZ_CAXJRC010000001.1"/>
</dbReference>
<accession>A0ABM9PGY8</accession>
<dbReference type="PROSITE" id="PS50093">
    <property type="entry name" value="PKD"/>
    <property type="match status" value="5"/>
</dbReference>
<evidence type="ECO:0000259" key="3">
    <source>
        <dbReference type="PROSITE" id="PS50093"/>
    </source>
</evidence>
<evidence type="ECO:0000313" key="4">
    <source>
        <dbReference type="EMBL" id="CAL2104861.1"/>
    </source>
</evidence>
<dbReference type="Pfam" id="PF18962">
    <property type="entry name" value="Por_Secre_tail"/>
    <property type="match status" value="1"/>
</dbReference>
<dbReference type="InterPro" id="IPR035986">
    <property type="entry name" value="PKD_dom_sf"/>
</dbReference>
<feature type="domain" description="PKD" evidence="3">
    <location>
        <begin position="1541"/>
        <end position="1578"/>
    </location>
</feature>
<dbReference type="Proteomes" id="UP001497602">
    <property type="component" value="Unassembled WGS sequence"/>
</dbReference>
<dbReference type="InterPro" id="IPR011889">
    <property type="entry name" value="Liste_lipo_26"/>
</dbReference>
<dbReference type="EMBL" id="CAXJRC010000001">
    <property type="protein sequence ID" value="CAL2104861.1"/>
    <property type="molecule type" value="Genomic_DNA"/>
</dbReference>
<proteinExistence type="predicted"/>
<reference evidence="4 5" key="1">
    <citation type="submission" date="2024-05" db="EMBL/GenBank/DDBJ databases">
        <authorList>
            <person name="Duchaud E."/>
        </authorList>
    </citation>
    <scope>NUCLEOTIDE SEQUENCE [LARGE SCALE GENOMIC DNA]</scope>
    <source>
        <strain evidence="4">Ena-SAMPLE-TAB-13-05-2024-13:56:06:370-140305</strain>
    </source>
</reference>
<sequence>MKHIYFTFFLFGFLFGVNAQDTSTSFRIKIKTDSPNETFTIPTHVNETYDYSVKWRDNYRSGGLDIIVSFIDGYTGNATNTYREPGEYTISIKGNFPRIFFSNAGDTQKVLSIEQWGDNQWTNMTEAFNGCTNMVVNATDTPGLSLCTSLKGMFRECVSLEDNGNAIDDWNVSTIQDFREMFYAAVNFDQNLGKWDISNALSMDNMFQNVALSTSNYDATLTGWASLGINGNLKSNVVFNGGNSTYCASRLTRRFLTDPAEFNWTIIDGGEVCEEDKFITTWQTTIPNETITIPTTGSGYNYNVIWGDGLISKNITGNVTHTYETPGIYQLEVYGDFPRIHFNNGGSKNNILSIEQWGNIQWTSMEAAFRGCTNLIINASDAPVLTNVTSLANMFRDCFSLEGSNLSNWNVSTITKMNAMLLSADKFNGDISSWDVGSVDNFQFMFAGADIFNQDISGWKIGERVSGDISMERMFSFATTFNKPVEGWDMSKVTNLSQMFNGASKFNQSLSNWNVSNVTKMKGLFSGASIFNQSLGNWNIQSVSDMTNMLNNTDISVENYEATLLGWATLEAGEAQIPTNVTFSGGNSTYCDKSARNILTRAPKNWTITDGGQVCPEEEKFITTWTVTGGDLSIPIYMFGSSNDYTVDWGDGTIESDFTGDTTHTYATAGTYTVKIYGDFSQLYFFNRIGKEKIRSIEQWGTNKWTGLDFSFYGCSNLELNADDVPDLSQATSIGFMFQNASSLTDAKDKLKDWNVSTIKEFNGAFQGASSFNRNISGWNMQAAENISLMFAQNSAFNQPIGTWVFNNLTQCEGVFWGATSFNQNLSNWDVSKVEIFSIMFKGATAFDQSLASWDISAVNGINGSFGMDNMFENAGLSTDNYDATLFGWATLDAGETQIPSDITFHGGNSNYCVGASVRQSLINNFKWIITDGDIVCDEEDKFISTWKTTSNNESIQIRTTGGGSSFAIDWGDGTSTPEGGSKSHRYATPGTYTVKISGTIGQLYANNRPEADKMYTVEQWGASKWTSFRRAFSGADNVVINATDMPDLSNVTSFEDAFNNCKKLVDNGGQIKNWNVSNIENFTSAFKGSSLFDVDLGNWDLSSATNLGSMLNGTGLSVVNYDATLQGWVTNPNTPNDKALGASGLQYCFAEPAKIILELNKNWTINDAGLGCASADFFITTWQTTSANESITVPTIGSGYNYTVDWGDGSFETNITGNAAHEYTAPGSYKVKISGDFPRIYFNNTGDKDKIISIDQWGKQQWTSMERAFYGCANLESNASDAPDLSQATSLRYMFRGTSAFVDNEGAMNSWDTSTITDMSHMFVDSIFDFDITGWDVGNVTNFFRMFGGNTAFNQNISSWNIGEHVTGTIDMAAMFLGAEKFNQPIGNWDVSKVRSMDGMFSETKAFNQSLANWDVSKVSGFISMFEDAEAFDQSLGTWDISSAINMGDMFKNSALTTDNYDTTLIGWATLENTETQIPSGITLNLGTLQHCLGEVAKNKLTSTPYHWNIRDGGSSCTADYFITTWETTVANESIAIPTTGTGYNYVVDWGDGSFDSNVTGNATHTYTTAGTHTIKILGDFPRIYFNNTGDKDKIITIEQWGRQQWTSMHSAFRGCTNLVLNADDTPDFSKPTLFNIHQMFQGATNLVDTKDKMNDWNVSNVQNMFATFAGCSEFNEDISSWQVCNVRTFLQTFVDASKFNQNISGWDTGSATIMATMFTRASAFNQDIGGWDVSKVQRMDNMFNAATEFNQDLSSWDISSLGTHPMQTLTAENMFKGATKFSNENYDKLLVGWARLDTGETSIPSNVILNANANTYCFGGNARNTLIATPYNWTITDGGMNCDFTNAFITTWQTTTANESITIPTTGIGYSYAVDWGDGTIEGGFTGNATHEYATAGIYMVKITGDFPRIFFHGTGDKDKIVAIDQWGAQEWTSMDKAFWGCINLEVKAPDAPDLSMVTSLRMMFRDCSSLDKNFKVDFSGWDISGVENFAFTFSAATAFNSSSISGWNVGNVSNFIYMFQGASAFNQDISNWNIGENVTGDINMFSMFITARDFNQPIGNWDVSKVSNAGMILRQCASFDQDLSQWDISNMTNMSDMFQNTKLSTENYDATLIGWATQEAGEEIPVGITFDGGNSNYCLGGEARNILTSTPYNWTITDAGIACDFTNAFITTWETTTANESIAIPTAGNGYNYIVDWGDGTIESGFTGNATHEYVTSGTHTVKILGNFPRIHFNSTGDQDKIKSIEQWGTQEWKSMEDAFRGCEFLEINATDSPNLSQVTNMSFMFTACKAIGAADFSSWDTSNVTNMSWMFYLSRFNGNISTWNVGKVTSFKSMFRSASRFNQDISQWNIGEFVTGFIDMSEMFKSASKFNQSLNTWDVSKVDRTHFMFQNAFKYNQPMDNWNVASVKFMNGMFDGARDFNQELSSWDISSVTTMVDMLTGTGITQENYDTTLIGWATLEAGEIGIPVNLRFDASATYCLAESARSSLISSPYNWTITDGGQNCDFTNAFIYTWQTNTANETITIPTASGSVYDYVVDWGDGTIKGYTREASHSYATPGVQTIKIIGQFPKIFFFGSDIRENLLTIEQWGTQQWTSMGSAFNGCINLKLNADDVPDLSLVTSLRGMFKGCTNLEDLKDKMNNWDVSKITSISQTFAECSLFNENIGDWEFTVLDNLSGTFKEATSFNQNIANWNVSTADDFSDTFSGATAFNQPIGNWTLGTVDYMDGFFRNATAFNQDLSGWDMSSVYDIHDMFEGASSFNQDLSAWDISKVEAFDDFFIGTAISQENYDKTLIGWATIEAGETAIPANLKLNADVTYCLSESARNTLVSAPYNWTITDGGKDCNNTAIWSGANGTVWIDSGNWSSNNIPLTTNDIIIQDVTNQPVIGSGVVAEINDLTIETLADFDISDNGAVIVNGNLTTNETIGITSSVNTSGTLIVKGTANGNVTYERTGLVGNKWSIITAPVSGQSIKEFIENSTNGIRVNNTVTPKRYAVAYYDDTKAVGTKWTYYTADDIQTSSLTFEQGKGYIISRATDGSVKFTGTLETEDVSVSVNADQWNSVGNPYTAYMPINTNGNANFIQANFDKFSSANVGVYIWDVTQNKYVAKTLVGDTSALTVGQGFFVKTTDGVSSINFKEVQRLSDPTDVKVFSRKEAYPSIQVQVTQGAITVDTNIKYMDNATEGLDSGYDVGNFGGAAFDVYTRLVSGINTQNFTLQSLPNANYESMVIPLGITSKAGEEVSITMNVDNLPVGVEVYLEDRKLGVETKLSDAKAVYNVTFKTKTEGIGRFFIHTKSASLNVPEVEVKYINIYTTTNKSVIIEDVNGEDFTVEIFNTLGSKVIEDNYKGAGKTSINVAELSSGAYIVKLVSEKQTITKKIIIE</sequence>
<feature type="chain" id="PRO_5045827656" description="PKD domain-containing protein" evidence="2">
    <location>
        <begin position="20"/>
        <end position="3388"/>
    </location>
</feature>
<feature type="signal peptide" evidence="2">
    <location>
        <begin position="1"/>
        <end position="19"/>
    </location>
</feature>
<dbReference type="InterPro" id="IPR013783">
    <property type="entry name" value="Ig-like_fold"/>
</dbReference>
<dbReference type="InterPro" id="IPR005046">
    <property type="entry name" value="DUF285"/>
</dbReference>
<dbReference type="NCBIfam" id="TIGR02167">
    <property type="entry name" value="Liste_lipo_26"/>
    <property type="match status" value="2"/>
</dbReference>
<protein>
    <recommendedName>
        <fullName evidence="3">PKD domain-containing protein</fullName>
    </recommendedName>
</protein>
<name>A0ABM9PGY8_9FLAO</name>
<evidence type="ECO:0000313" key="5">
    <source>
        <dbReference type="Proteomes" id="UP001497602"/>
    </source>
</evidence>
<keyword evidence="5" id="KW-1185">Reference proteome</keyword>
<feature type="domain" description="PKD" evidence="3">
    <location>
        <begin position="1868"/>
        <end position="1906"/>
    </location>
</feature>
<keyword evidence="1 2" id="KW-0732">Signal</keyword>